<proteinExistence type="predicted"/>
<reference evidence="4" key="1">
    <citation type="submission" date="2022-08" db="EMBL/GenBank/DDBJ databases">
        <authorList>
            <person name="Tistechok S."/>
            <person name="Samborskyy M."/>
            <person name="Roman I."/>
        </authorList>
    </citation>
    <scope>NUCLEOTIDE SEQUENCE</scope>
    <source>
        <strain evidence="4">DSM 103496</strain>
    </source>
</reference>
<dbReference type="PANTHER" id="PTHR16305">
    <property type="entry name" value="TESTICULAR SOLUBLE ADENYLYL CYCLASE"/>
    <property type="match status" value="1"/>
</dbReference>
<evidence type="ECO:0000256" key="1">
    <source>
        <dbReference type="ARBA" id="ARBA00022741"/>
    </source>
</evidence>
<dbReference type="Gene3D" id="3.40.50.300">
    <property type="entry name" value="P-loop containing nucleotide triphosphate hydrolases"/>
    <property type="match status" value="1"/>
</dbReference>
<dbReference type="SUPFAM" id="SSF52540">
    <property type="entry name" value="P-loop containing nucleoside triphosphate hydrolases"/>
    <property type="match status" value="1"/>
</dbReference>
<dbReference type="InterPro" id="IPR003593">
    <property type="entry name" value="AAA+_ATPase"/>
</dbReference>
<accession>A0A9X2VRT1</accession>
<dbReference type="Gene3D" id="1.10.10.10">
    <property type="entry name" value="Winged helix-like DNA-binding domain superfamily/Winged helix DNA-binding domain"/>
    <property type="match status" value="1"/>
</dbReference>
<dbReference type="SUPFAM" id="SSF46894">
    <property type="entry name" value="C-terminal effector domain of the bipartite response regulators"/>
    <property type="match status" value="1"/>
</dbReference>
<gene>
    <name evidence="4" type="ORF">NZH93_32240</name>
</gene>
<organism evidence="4 5">
    <name type="scientific">Umezawaea endophytica</name>
    <dbReference type="NCBI Taxonomy" id="1654476"/>
    <lineage>
        <taxon>Bacteria</taxon>
        <taxon>Bacillati</taxon>
        <taxon>Actinomycetota</taxon>
        <taxon>Actinomycetes</taxon>
        <taxon>Pseudonocardiales</taxon>
        <taxon>Pseudonocardiaceae</taxon>
        <taxon>Umezawaea</taxon>
    </lineage>
</organism>
<keyword evidence="1" id="KW-0547">Nucleotide-binding</keyword>
<keyword evidence="2" id="KW-0067">ATP-binding</keyword>
<dbReference type="RefSeq" id="WP_259627035.1">
    <property type="nucleotide sequence ID" value="NZ_JANYMP010000018.1"/>
</dbReference>
<sequence length="857" mass="91044">MAPRRPLLGDGWPLVGRDAQLRAVVGAAGVVGGVVLSGAAGVGKTRLAREAAQRFAAGGRAVEWVTATRATAVIPFGAVSHLLPDDGVPGGNRVAALRAVARRFTSRADAVVVVDDGHLLDDASAAVVLHLVAHGLAFVVLALRDGEPCPDALTSLWKEGLTERIELPWLSPSAVDELLDRAFDGALDPVSRRRLRRVSAGNPLLLRETLRSGVDSGSLRRRRGVWRWAGVAKPTTRLVEVITDRLRVVDESVREVLEAVACGEPLPLALLENVVSRRSVARAERDGLVVTERAGARLVCRLGHPLYGEVLRRTTSPARIRDIAGGLADAVTRTPMRRRDDALRAGLWYLQAGSPGNPEVMLAAAEQAMDRFDLPTAERLARAAVEHGGWRAEHVLAEVLNHSGRYDESEAAMPVAPEDVSARVRWAVTRADVLFWGEGDAAGAERVLVDAEHCVAEASRSWILLFDARCEEALRVGAAVLRRPDVDPQSTAWAGTAAGAAAGLLGRYDRAGAIHRHALAVAEAHRERFPWGPVQVDFGYCMGLLAGGRVVEVAAIAEDRYAAAVAEEMTTLVGAWAGMRGAAAKARGDVALGAAALRESLVLLAGYDTFRLAAPSLAELAGAHALNGEPRLAARLLDRADRRVTRLFLPWIALDRAWVLAAGGDGRAAAGTAREAARTAADHHLPTMEAMALYDAARLGDAAGVRDRLAALAETMGDGLVHAFASATAGLADDDPEQLDQAGLVFAAHGLTVHAAEAAAVASRLYRSAGLRSRANAVAERTTSTARTPLLDRAVGSTLTRRERDVARLAAEGRSSRWIAEHLALSRRTVDNYLGRAYAKLGVSRRSELAAVLGVRN</sequence>
<evidence type="ECO:0000313" key="4">
    <source>
        <dbReference type="EMBL" id="MCS7481550.1"/>
    </source>
</evidence>
<dbReference type="GO" id="GO:0004016">
    <property type="term" value="F:adenylate cyclase activity"/>
    <property type="evidence" value="ECO:0007669"/>
    <property type="project" value="TreeGrafter"/>
</dbReference>
<dbReference type="GO" id="GO:0006355">
    <property type="term" value="P:regulation of DNA-templated transcription"/>
    <property type="evidence" value="ECO:0007669"/>
    <property type="project" value="InterPro"/>
</dbReference>
<protein>
    <submittedName>
        <fullName evidence="4">LuxR C-terminal-related transcriptional regulator</fullName>
    </submittedName>
</protein>
<evidence type="ECO:0000259" key="3">
    <source>
        <dbReference type="PROSITE" id="PS50043"/>
    </source>
</evidence>
<dbReference type="InterPro" id="IPR036388">
    <property type="entry name" value="WH-like_DNA-bd_sf"/>
</dbReference>
<dbReference type="GO" id="GO:0005737">
    <property type="term" value="C:cytoplasm"/>
    <property type="evidence" value="ECO:0007669"/>
    <property type="project" value="TreeGrafter"/>
</dbReference>
<name>A0A9X2VRT1_9PSEU</name>
<comment type="caution">
    <text evidence="4">The sequence shown here is derived from an EMBL/GenBank/DDBJ whole genome shotgun (WGS) entry which is preliminary data.</text>
</comment>
<dbReference type="SMART" id="SM00421">
    <property type="entry name" value="HTH_LUXR"/>
    <property type="match status" value="1"/>
</dbReference>
<dbReference type="PROSITE" id="PS00622">
    <property type="entry name" value="HTH_LUXR_1"/>
    <property type="match status" value="1"/>
</dbReference>
<dbReference type="PROSITE" id="PS50043">
    <property type="entry name" value="HTH_LUXR_2"/>
    <property type="match status" value="1"/>
</dbReference>
<evidence type="ECO:0000256" key="2">
    <source>
        <dbReference type="ARBA" id="ARBA00022840"/>
    </source>
</evidence>
<dbReference type="InterPro" id="IPR000792">
    <property type="entry name" value="Tscrpt_reg_LuxR_C"/>
</dbReference>
<dbReference type="EMBL" id="JANYMP010000018">
    <property type="protein sequence ID" value="MCS7481550.1"/>
    <property type="molecule type" value="Genomic_DNA"/>
</dbReference>
<dbReference type="Proteomes" id="UP001141259">
    <property type="component" value="Unassembled WGS sequence"/>
</dbReference>
<dbReference type="Pfam" id="PF00196">
    <property type="entry name" value="GerE"/>
    <property type="match status" value="1"/>
</dbReference>
<dbReference type="InterPro" id="IPR041664">
    <property type="entry name" value="AAA_16"/>
</dbReference>
<feature type="domain" description="HTH luxR-type" evidence="3">
    <location>
        <begin position="792"/>
        <end position="857"/>
    </location>
</feature>
<dbReference type="Pfam" id="PF13191">
    <property type="entry name" value="AAA_16"/>
    <property type="match status" value="1"/>
</dbReference>
<dbReference type="CDD" id="cd06170">
    <property type="entry name" value="LuxR_C_like"/>
    <property type="match status" value="1"/>
</dbReference>
<dbReference type="PANTHER" id="PTHR16305:SF28">
    <property type="entry name" value="GUANYLATE CYCLASE DOMAIN-CONTAINING PROTEIN"/>
    <property type="match status" value="1"/>
</dbReference>
<evidence type="ECO:0000313" key="5">
    <source>
        <dbReference type="Proteomes" id="UP001141259"/>
    </source>
</evidence>
<dbReference type="InterPro" id="IPR027417">
    <property type="entry name" value="P-loop_NTPase"/>
</dbReference>
<dbReference type="SMART" id="SM00382">
    <property type="entry name" value="AAA"/>
    <property type="match status" value="1"/>
</dbReference>
<dbReference type="GO" id="GO:0005524">
    <property type="term" value="F:ATP binding"/>
    <property type="evidence" value="ECO:0007669"/>
    <property type="project" value="UniProtKB-KW"/>
</dbReference>
<dbReference type="AlphaFoldDB" id="A0A9X2VRT1"/>
<dbReference type="InterPro" id="IPR016032">
    <property type="entry name" value="Sig_transdc_resp-reg_C-effctor"/>
</dbReference>
<dbReference type="GO" id="GO:0003677">
    <property type="term" value="F:DNA binding"/>
    <property type="evidence" value="ECO:0007669"/>
    <property type="project" value="InterPro"/>
</dbReference>
<keyword evidence="5" id="KW-1185">Reference proteome</keyword>
<dbReference type="PRINTS" id="PR00038">
    <property type="entry name" value="HTHLUXR"/>
</dbReference>